<dbReference type="EMBL" id="GAMC01000240">
    <property type="protein sequence ID" value="JAC06316.1"/>
    <property type="molecule type" value="mRNA"/>
</dbReference>
<dbReference type="GO" id="GO:0003723">
    <property type="term" value="F:RNA binding"/>
    <property type="evidence" value="ECO:0007669"/>
    <property type="project" value="TreeGrafter"/>
</dbReference>
<evidence type="ECO:0000259" key="5">
    <source>
        <dbReference type="Pfam" id="PF03066"/>
    </source>
</evidence>
<evidence type="ECO:0000313" key="6">
    <source>
        <dbReference type="EMBL" id="JAC06316.1"/>
    </source>
</evidence>
<evidence type="ECO:0000256" key="1">
    <source>
        <dbReference type="ARBA" id="ARBA00004123"/>
    </source>
</evidence>
<dbReference type="GO" id="GO:0006338">
    <property type="term" value="P:chromatin remodeling"/>
    <property type="evidence" value="ECO:0007669"/>
    <property type="project" value="TreeGrafter"/>
</dbReference>
<gene>
    <name evidence="6" type="primary">NLP</name>
</gene>
<dbReference type="AlphaFoldDB" id="W8BY35"/>
<dbReference type="PANTHER" id="PTHR22747">
    <property type="entry name" value="NUCLEOPLASMIN"/>
    <property type="match status" value="1"/>
</dbReference>
<feature type="compositionally biased region" description="Acidic residues" evidence="4">
    <location>
        <begin position="112"/>
        <end position="131"/>
    </location>
</feature>
<dbReference type="Gene3D" id="2.60.120.340">
    <property type="entry name" value="Nucleoplasmin core domain"/>
    <property type="match status" value="1"/>
</dbReference>
<dbReference type="Pfam" id="PF03066">
    <property type="entry name" value="Nucleoplasmin"/>
    <property type="match status" value="1"/>
</dbReference>
<dbReference type="GO" id="GO:0005730">
    <property type="term" value="C:nucleolus"/>
    <property type="evidence" value="ECO:0007669"/>
    <property type="project" value="TreeGrafter"/>
</dbReference>
<dbReference type="SUPFAM" id="SSF69203">
    <property type="entry name" value="Nucleoplasmin-like core domain"/>
    <property type="match status" value="1"/>
</dbReference>
<feature type="compositionally biased region" description="Basic and acidic residues" evidence="4">
    <location>
        <begin position="139"/>
        <end position="148"/>
    </location>
</feature>
<reference evidence="6" key="1">
    <citation type="submission" date="2013-07" db="EMBL/GenBank/DDBJ databases">
        <authorList>
            <person name="Geib S."/>
        </authorList>
    </citation>
    <scope>NUCLEOTIDE SEQUENCE</scope>
</reference>
<dbReference type="InterPro" id="IPR024057">
    <property type="entry name" value="Nucleoplasmin_core_dom"/>
</dbReference>
<organism evidence="6">
    <name type="scientific">Ceratitis capitata</name>
    <name type="common">Mediterranean fruit fly</name>
    <name type="synonym">Tephritis capitata</name>
    <dbReference type="NCBI Taxonomy" id="7213"/>
    <lineage>
        <taxon>Eukaryota</taxon>
        <taxon>Metazoa</taxon>
        <taxon>Ecdysozoa</taxon>
        <taxon>Arthropoda</taxon>
        <taxon>Hexapoda</taxon>
        <taxon>Insecta</taxon>
        <taxon>Pterygota</taxon>
        <taxon>Neoptera</taxon>
        <taxon>Endopterygota</taxon>
        <taxon>Diptera</taxon>
        <taxon>Brachycera</taxon>
        <taxon>Muscomorpha</taxon>
        <taxon>Tephritoidea</taxon>
        <taxon>Tephritidae</taxon>
        <taxon>Ceratitis</taxon>
        <taxon>Ceratitis</taxon>
    </lineage>
</organism>
<feature type="region of interest" description="Disordered" evidence="4">
    <location>
        <begin position="111"/>
        <end position="154"/>
    </location>
</feature>
<name>W8BY35_CERCA</name>
<protein>
    <submittedName>
        <fullName evidence="6">Nucleoplasmin-like protein</fullName>
    </submittedName>
</protein>
<sequence>MSDESFYGVTLSGQDSTVTWDVLSNDEDFPRGQRLIIKQILLGAEAKEDEFNVVEVHTVKDSLKIPIAVLKAGETRAVNPDVEFFETSVTFKLIKGSGPVYIMGQNIKDDVVDIEDEETDEETGEEEEEEAQPQKKKQKVENNSDSKNAKNKKK</sequence>
<keyword evidence="3" id="KW-0539">Nucleus</keyword>
<accession>W8BY35</accession>
<evidence type="ECO:0000256" key="4">
    <source>
        <dbReference type="SAM" id="MobiDB-lite"/>
    </source>
</evidence>
<reference evidence="6" key="2">
    <citation type="journal article" date="2014" name="BMC Genomics">
        <title>A genomic perspective to assessing quality of mass-reared SIT flies used in Mediterranean fruit fly (Ceratitis capitata) eradication in California.</title>
        <authorList>
            <person name="Calla B."/>
            <person name="Hall B."/>
            <person name="Hou S."/>
            <person name="Geib S.M."/>
        </authorList>
    </citation>
    <scope>NUCLEOTIDE SEQUENCE</scope>
</reference>
<evidence type="ECO:0000256" key="3">
    <source>
        <dbReference type="ARBA" id="ARBA00023242"/>
    </source>
</evidence>
<comment type="subcellular location">
    <subcellularLocation>
        <location evidence="1">Nucleus</location>
    </subcellularLocation>
</comment>
<dbReference type="GO" id="GO:0003682">
    <property type="term" value="F:chromatin binding"/>
    <property type="evidence" value="ECO:0007669"/>
    <property type="project" value="TreeGrafter"/>
</dbReference>
<dbReference type="GO" id="GO:0005737">
    <property type="term" value="C:cytoplasm"/>
    <property type="evidence" value="ECO:0007669"/>
    <property type="project" value="TreeGrafter"/>
</dbReference>
<dbReference type="InterPro" id="IPR004301">
    <property type="entry name" value="Nucleoplasmin"/>
</dbReference>
<proteinExistence type="evidence at transcript level"/>
<dbReference type="GO" id="GO:0005654">
    <property type="term" value="C:nucleoplasm"/>
    <property type="evidence" value="ECO:0007669"/>
    <property type="project" value="TreeGrafter"/>
</dbReference>
<evidence type="ECO:0000256" key="2">
    <source>
        <dbReference type="ARBA" id="ARBA00010744"/>
    </source>
</evidence>
<dbReference type="KEGG" id="ccat:101456661"/>
<dbReference type="GO" id="GO:0042393">
    <property type="term" value="F:histone binding"/>
    <property type="evidence" value="ECO:0007669"/>
    <property type="project" value="TreeGrafter"/>
</dbReference>
<dbReference type="OrthoDB" id="6075101at2759"/>
<comment type="similarity">
    <text evidence="2">Belongs to the nucleoplasmin family.</text>
</comment>
<dbReference type="InterPro" id="IPR036824">
    <property type="entry name" value="Nucleoplasmin_core_dom_sf"/>
</dbReference>
<dbReference type="PANTHER" id="PTHR22747:SF18">
    <property type="entry name" value="GEO09167P1-RELATED"/>
    <property type="match status" value="1"/>
</dbReference>
<dbReference type="GeneID" id="101456661"/>
<feature type="domain" description="Nucleoplasmin core" evidence="5">
    <location>
        <begin position="6"/>
        <end position="107"/>
    </location>
</feature>